<dbReference type="Pfam" id="PF10607">
    <property type="entry name" value="CTLH"/>
    <property type="match status" value="1"/>
</dbReference>
<keyword evidence="2" id="KW-0963">Cytoplasm</keyword>
<evidence type="ECO:0000256" key="2">
    <source>
        <dbReference type="ARBA" id="ARBA00022490"/>
    </source>
</evidence>
<organism evidence="8 9">
    <name type="scientific">Caenorhabditis tropicalis</name>
    <dbReference type="NCBI Taxonomy" id="1561998"/>
    <lineage>
        <taxon>Eukaryota</taxon>
        <taxon>Metazoa</taxon>
        <taxon>Ecdysozoa</taxon>
        <taxon>Nematoda</taxon>
        <taxon>Chromadorea</taxon>
        <taxon>Rhabditida</taxon>
        <taxon>Rhabditina</taxon>
        <taxon>Rhabditomorpha</taxon>
        <taxon>Rhabditoidea</taxon>
        <taxon>Rhabditidae</taxon>
        <taxon>Peloderinae</taxon>
        <taxon>Caenorhabditis</taxon>
    </lineage>
</organism>
<name>A0A1I7TBS1_9PELO</name>
<keyword evidence="8" id="KW-1185">Reference proteome</keyword>
<keyword evidence="4 6" id="KW-0863">Zinc-finger</keyword>
<keyword evidence="3" id="KW-0479">Metal-binding</keyword>
<sequence>MGAIVCPIEESRIRNPEYHAPDRYQQCAQLFVKEAYRLYGFESSSAMEQLIQMGLATQKTPCCKPDLETPLNKQKCMVCRPDMYPLAEGLPYAHVDNSRILCSMTGTVVDDDENIPFLFPSGHVFGLKAINKLRRPENKIFDPIHKQMMDESEALRLYFL</sequence>
<accession>A0A1I7TBS1</accession>
<feature type="domain" description="RING-Gid-type" evidence="7">
    <location>
        <begin position="76"/>
        <end position="145"/>
    </location>
</feature>
<dbReference type="GO" id="GO:0034657">
    <property type="term" value="C:GID complex"/>
    <property type="evidence" value="ECO:0007669"/>
    <property type="project" value="TreeGrafter"/>
</dbReference>
<dbReference type="STRING" id="1561998.A0A1I7TBS1"/>
<evidence type="ECO:0000313" key="9">
    <source>
        <dbReference type="WBParaSite" id="Csp11.Scaffold574.g4395.t1"/>
    </source>
</evidence>
<dbReference type="PANTHER" id="PTHR12170:SF2">
    <property type="entry name" value="E3 UBIQUITIN-PROTEIN TRANSFERASE MAEA"/>
    <property type="match status" value="1"/>
</dbReference>
<evidence type="ECO:0000256" key="1">
    <source>
        <dbReference type="ARBA" id="ARBA00004496"/>
    </source>
</evidence>
<evidence type="ECO:0000313" key="8">
    <source>
        <dbReference type="Proteomes" id="UP000095282"/>
    </source>
</evidence>
<evidence type="ECO:0000256" key="3">
    <source>
        <dbReference type="ARBA" id="ARBA00022723"/>
    </source>
</evidence>
<dbReference type="GO" id="GO:0043161">
    <property type="term" value="P:proteasome-mediated ubiquitin-dependent protein catabolic process"/>
    <property type="evidence" value="ECO:0007669"/>
    <property type="project" value="InterPro"/>
</dbReference>
<dbReference type="PROSITE" id="PS51867">
    <property type="entry name" value="ZF_RING_GID"/>
    <property type="match status" value="1"/>
</dbReference>
<comment type="subcellular location">
    <subcellularLocation>
        <location evidence="1">Cytoplasm</location>
    </subcellularLocation>
</comment>
<dbReference type="GO" id="GO:0005634">
    <property type="term" value="C:nucleus"/>
    <property type="evidence" value="ECO:0007669"/>
    <property type="project" value="TreeGrafter"/>
</dbReference>
<dbReference type="Proteomes" id="UP000095282">
    <property type="component" value="Unplaced"/>
</dbReference>
<proteinExistence type="predicted"/>
<evidence type="ECO:0000256" key="5">
    <source>
        <dbReference type="ARBA" id="ARBA00022833"/>
    </source>
</evidence>
<dbReference type="InterPro" id="IPR045098">
    <property type="entry name" value="Fyv10_fam"/>
</dbReference>
<keyword evidence="5" id="KW-0862">Zinc</keyword>
<dbReference type="eggNOG" id="KOG0396">
    <property type="taxonomic scope" value="Eukaryota"/>
</dbReference>
<dbReference type="WBParaSite" id="Csp11.Scaffold574.g4395.t1">
    <property type="protein sequence ID" value="Csp11.Scaffold574.g4395.t1"/>
    <property type="gene ID" value="Csp11.Scaffold574.g4395"/>
</dbReference>
<dbReference type="GO" id="GO:0005737">
    <property type="term" value="C:cytoplasm"/>
    <property type="evidence" value="ECO:0007669"/>
    <property type="project" value="UniProtKB-SubCell"/>
</dbReference>
<dbReference type="InterPro" id="IPR024964">
    <property type="entry name" value="CTLH/CRA"/>
</dbReference>
<evidence type="ECO:0000256" key="4">
    <source>
        <dbReference type="ARBA" id="ARBA00022771"/>
    </source>
</evidence>
<dbReference type="AlphaFoldDB" id="A0A1I7TBS1"/>
<dbReference type="InterPro" id="IPR044063">
    <property type="entry name" value="ZF_RING_GID"/>
</dbReference>
<evidence type="ECO:0000259" key="7">
    <source>
        <dbReference type="PROSITE" id="PS51867"/>
    </source>
</evidence>
<dbReference type="GO" id="GO:0008270">
    <property type="term" value="F:zinc ion binding"/>
    <property type="evidence" value="ECO:0007669"/>
    <property type="project" value="UniProtKB-KW"/>
</dbReference>
<protein>
    <submittedName>
        <fullName evidence="9">RING-Gid-type domain-containing protein</fullName>
    </submittedName>
</protein>
<reference evidence="9" key="1">
    <citation type="submission" date="2016-11" db="UniProtKB">
        <authorList>
            <consortium name="WormBaseParasite"/>
        </authorList>
    </citation>
    <scope>IDENTIFICATION</scope>
</reference>
<feature type="zinc finger region" description="RING-Gid-type" evidence="6">
    <location>
        <begin position="76"/>
        <end position="145"/>
    </location>
</feature>
<dbReference type="PANTHER" id="PTHR12170">
    <property type="entry name" value="MACROPHAGE ERYTHROBLAST ATTACHER-RELATED"/>
    <property type="match status" value="1"/>
</dbReference>
<evidence type="ECO:0000256" key="6">
    <source>
        <dbReference type="PROSITE-ProRule" id="PRU01215"/>
    </source>
</evidence>
<dbReference type="GO" id="GO:0061630">
    <property type="term" value="F:ubiquitin protein ligase activity"/>
    <property type="evidence" value="ECO:0007669"/>
    <property type="project" value="InterPro"/>
</dbReference>